<evidence type="ECO:0000256" key="4">
    <source>
        <dbReference type="ARBA" id="ARBA00022692"/>
    </source>
</evidence>
<proteinExistence type="inferred from homology"/>
<feature type="transmembrane region" description="Helical" evidence="9">
    <location>
        <begin position="451"/>
        <end position="478"/>
    </location>
</feature>
<dbReference type="InterPro" id="IPR027417">
    <property type="entry name" value="P-loop_NTPase"/>
</dbReference>
<feature type="transmembrane region" description="Helical" evidence="9">
    <location>
        <begin position="405"/>
        <end position="430"/>
    </location>
</feature>
<reference evidence="12 13" key="1">
    <citation type="submission" date="2016-03" db="EMBL/GenBank/DDBJ databases">
        <title>Mechanisms controlling the formation of the plant cell surface in tip-growing cells are functionally conserved among land plants.</title>
        <authorList>
            <person name="Honkanen S."/>
            <person name="Jones V.A."/>
            <person name="Morieri G."/>
            <person name="Champion C."/>
            <person name="Hetherington A.J."/>
            <person name="Kelly S."/>
            <person name="Saint-Marcoux D."/>
            <person name="Proust H."/>
            <person name="Prescott H."/>
            <person name="Dolan L."/>
        </authorList>
    </citation>
    <scope>NUCLEOTIDE SEQUENCE [LARGE SCALE GENOMIC DNA]</scope>
    <source>
        <strain evidence="13">cv. Tak-1 and cv. Tak-2</strain>
        <tissue evidence="12">Whole gametophyte</tissue>
    </source>
</reference>
<gene>
    <name evidence="12" type="ORF">AXG93_3506s1110</name>
    <name evidence="11" type="ORF">Mp_4g11430</name>
</gene>
<dbReference type="Pfam" id="PF00005">
    <property type="entry name" value="ABC_tran"/>
    <property type="match status" value="1"/>
</dbReference>
<feature type="transmembrane region" description="Helical" evidence="9">
    <location>
        <begin position="377"/>
        <end position="399"/>
    </location>
</feature>
<dbReference type="InterPro" id="IPR017871">
    <property type="entry name" value="ABC_transporter-like_CS"/>
</dbReference>
<sequence>MDAGERRRSGGMTDDDESLLARLSWKNLSVYVDHDVRILHELSGYVEPGRICAIMGPSGSGKSTLLDSLAGRTSKNTTLTGDIRLNGRSTRVSYGTAAYLAQECDLLGTLTVRETIYYSAKLRLPSSTSEKNLQRIVKSTIEEVGLQDSIDTPIGNWHQRGLSGGEKRRVSIAIALLTRPRLLFLDEPTSGLDSASSFHVVSTLRNLAHDGRTVLCSIHQPSSQVFQLFDVLCLLSSGKQIYFGDLPGSLAFFEEAGHPCPTLQNPSDHYLLCVNSDFDKVQKSLQTVLEHRIEERHEIDEEEAVSYVPKFESVAAVVKSLTTAYTESQKKLEVVSHIEEMNKQEGPLLSSSGSEANFSTQVLTLTRRSFTNMNRDFGYYWLRLGMYIVLTLAIGTIYFKAGDSYTAIAARAACVSFVVAFLTFMSVGGFPSFIEDMKVFTMERLNGHYGVAAFVMGNTLSSAPFLLLISLVSTIIVYFLVDLHHGPEQFFYFVLSLFACLLVVESLMMAIASLVPNFLMGIIVGAGIQGMFILVAGFYRLPNDLPDPVWRYPMFYIAFHPYAFQGMLQNDFTGLTFENINGPSEPRVGSDYILRDLYQVTMGRSKWWNLAILLLMALLYRILFFVLIRFGETSLPAIRAWISNKLYARSRAVSLIGSTTSPLGSPMRGL</sequence>
<evidence type="ECO:0000256" key="5">
    <source>
        <dbReference type="ARBA" id="ARBA00022741"/>
    </source>
</evidence>
<keyword evidence="6" id="KW-0067">ATP-binding</keyword>
<organism evidence="12 13">
    <name type="scientific">Marchantia polymorpha subsp. ruderalis</name>
    <dbReference type="NCBI Taxonomy" id="1480154"/>
    <lineage>
        <taxon>Eukaryota</taxon>
        <taxon>Viridiplantae</taxon>
        <taxon>Streptophyta</taxon>
        <taxon>Embryophyta</taxon>
        <taxon>Marchantiophyta</taxon>
        <taxon>Marchantiopsida</taxon>
        <taxon>Marchantiidae</taxon>
        <taxon>Marchantiales</taxon>
        <taxon>Marchantiaceae</taxon>
        <taxon>Marchantia</taxon>
    </lineage>
</organism>
<dbReference type="PROSITE" id="PS50893">
    <property type="entry name" value="ABC_TRANSPORTER_2"/>
    <property type="match status" value="1"/>
</dbReference>
<dbReference type="Proteomes" id="UP001162541">
    <property type="component" value="Chromosome 4"/>
</dbReference>
<dbReference type="EMBL" id="LVLJ01003432">
    <property type="protein sequence ID" value="OAE21437.1"/>
    <property type="molecule type" value="Genomic_DNA"/>
</dbReference>
<feature type="transmembrane region" description="Helical" evidence="9">
    <location>
        <begin position="518"/>
        <end position="539"/>
    </location>
</feature>
<keyword evidence="7 9" id="KW-1133">Transmembrane helix</keyword>
<dbReference type="CDD" id="cd03213">
    <property type="entry name" value="ABCG_EPDR"/>
    <property type="match status" value="1"/>
</dbReference>
<reference evidence="14" key="3">
    <citation type="journal article" date="2020" name="Curr. Biol.">
        <title>Chromatin organization in early land plants reveals an ancestral association between H3K27me3, transposons, and constitutive heterochromatin.</title>
        <authorList>
            <person name="Montgomery S.A."/>
            <person name="Tanizawa Y."/>
            <person name="Galik B."/>
            <person name="Wang N."/>
            <person name="Ito T."/>
            <person name="Mochizuki T."/>
            <person name="Akimcheva S."/>
            <person name="Bowman J.L."/>
            <person name="Cognat V."/>
            <person name="Marechal-Drouard L."/>
            <person name="Ekker H."/>
            <person name="Hong S.F."/>
            <person name="Kohchi T."/>
            <person name="Lin S.S."/>
            <person name="Liu L.D."/>
            <person name="Nakamura Y."/>
            <person name="Valeeva L.R."/>
            <person name="Shakirov E.V."/>
            <person name="Shippen D.E."/>
            <person name="Wei W.L."/>
            <person name="Yagura M."/>
            <person name="Yamaoka S."/>
            <person name="Yamato K.T."/>
            <person name="Liu C."/>
            <person name="Berger F."/>
        </authorList>
    </citation>
    <scope>NUCLEOTIDE SEQUENCE [LARGE SCALE GENOMIC DNA]</scope>
    <source>
        <strain evidence="14">Tak-1</strain>
    </source>
</reference>
<evidence type="ECO:0000313" key="12">
    <source>
        <dbReference type="EMBL" id="OAE21437.1"/>
    </source>
</evidence>
<evidence type="ECO:0000256" key="8">
    <source>
        <dbReference type="ARBA" id="ARBA00023136"/>
    </source>
</evidence>
<evidence type="ECO:0000256" key="6">
    <source>
        <dbReference type="ARBA" id="ARBA00022840"/>
    </source>
</evidence>
<evidence type="ECO:0000256" key="1">
    <source>
        <dbReference type="ARBA" id="ARBA00004141"/>
    </source>
</evidence>
<dbReference type="Gene3D" id="3.40.50.300">
    <property type="entry name" value="P-loop containing nucleotide triphosphate hydrolases"/>
    <property type="match status" value="1"/>
</dbReference>
<accession>A0A176VLJ0</accession>
<dbReference type="SUPFAM" id="SSF52540">
    <property type="entry name" value="P-loop containing nucleoside triphosphate hydrolases"/>
    <property type="match status" value="1"/>
</dbReference>
<dbReference type="InterPro" id="IPR003593">
    <property type="entry name" value="AAA+_ATPase"/>
</dbReference>
<evidence type="ECO:0000313" key="11">
    <source>
        <dbReference type="EMBL" id="BBN08417.1"/>
    </source>
</evidence>
<dbReference type="GO" id="GO:0140359">
    <property type="term" value="F:ABC-type transporter activity"/>
    <property type="evidence" value="ECO:0007669"/>
    <property type="project" value="InterPro"/>
</dbReference>
<evidence type="ECO:0000313" key="13">
    <source>
        <dbReference type="Proteomes" id="UP000077202"/>
    </source>
</evidence>
<evidence type="ECO:0000259" key="10">
    <source>
        <dbReference type="PROSITE" id="PS50893"/>
    </source>
</evidence>
<keyword evidence="3" id="KW-0813">Transport</keyword>
<feature type="transmembrane region" description="Helical" evidence="9">
    <location>
        <begin position="490"/>
        <end position="511"/>
    </location>
</feature>
<reference evidence="11" key="2">
    <citation type="journal article" date="2019" name="Curr. Biol.">
        <title>Chromatin organization in early land plants reveals an ancestral association between H3K27me3, transposons, and constitutive heterochromatin.</title>
        <authorList>
            <person name="Montgomery S.A."/>
            <person name="Tanizawa Y."/>
            <person name="Galik B."/>
            <person name="Wang N."/>
            <person name="Ito T."/>
            <person name="Mochizuki T."/>
            <person name="Akimcheva S."/>
            <person name="Bowman J."/>
            <person name="Cognat V."/>
            <person name="Drouard L."/>
            <person name="Ekker H."/>
            <person name="Houng S."/>
            <person name="Kohchi T."/>
            <person name="Lin S."/>
            <person name="Liu L.D."/>
            <person name="Nakamura Y."/>
            <person name="Valeeva L.R."/>
            <person name="Shakirov E.V."/>
            <person name="Shippen D.E."/>
            <person name="Wei W."/>
            <person name="Yagura M."/>
            <person name="Yamaoka S."/>
            <person name="Yamato K.T."/>
            <person name="Liu C."/>
            <person name="Berger F."/>
        </authorList>
    </citation>
    <scope>NUCLEOTIDE SEQUENCE [LARGE SCALE GENOMIC DNA]</scope>
    <source>
        <strain evidence="11">Tak-1</strain>
    </source>
</reference>
<dbReference type="PANTHER" id="PTHR48042:SF11">
    <property type="entry name" value="ABC TRANSPORTER G FAMILY MEMBER 11"/>
    <property type="match status" value="1"/>
</dbReference>
<dbReference type="InterPro" id="IPR013525">
    <property type="entry name" value="ABC2_TM"/>
</dbReference>
<keyword evidence="13" id="KW-1185">Reference proteome</keyword>
<dbReference type="PANTHER" id="PTHR48042">
    <property type="entry name" value="ABC TRANSPORTER G FAMILY MEMBER 11"/>
    <property type="match status" value="1"/>
</dbReference>
<dbReference type="GO" id="GO:0016887">
    <property type="term" value="F:ATP hydrolysis activity"/>
    <property type="evidence" value="ECO:0007669"/>
    <property type="project" value="InterPro"/>
</dbReference>
<evidence type="ECO:0000256" key="9">
    <source>
        <dbReference type="SAM" id="Phobius"/>
    </source>
</evidence>
<name>A0A176VLJ0_MARPO</name>
<dbReference type="InterPro" id="IPR052215">
    <property type="entry name" value="Plant_ABCG"/>
</dbReference>
<dbReference type="GO" id="GO:0016020">
    <property type="term" value="C:membrane"/>
    <property type="evidence" value="ECO:0007669"/>
    <property type="project" value="UniProtKB-SubCell"/>
</dbReference>
<dbReference type="PROSITE" id="PS00211">
    <property type="entry name" value="ABC_TRANSPORTER_1"/>
    <property type="match status" value="1"/>
</dbReference>
<evidence type="ECO:0000313" key="14">
    <source>
        <dbReference type="Proteomes" id="UP001162541"/>
    </source>
</evidence>
<comment type="subcellular location">
    <subcellularLocation>
        <location evidence="1">Membrane</location>
        <topology evidence="1">Multi-pass membrane protein</topology>
    </subcellularLocation>
</comment>
<protein>
    <recommendedName>
        <fullName evidence="10">ABC transporter domain-containing protein</fullName>
    </recommendedName>
</protein>
<dbReference type="GO" id="GO:0005524">
    <property type="term" value="F:ATP binding"/>
    <property type="evidence" value="ECO:0007669"/>
    <property type="project" value="UniProtKB-KW"/>
</dbReference>
<feature type="domain" description="ABC transporter" evidence="10">
    <location>
        <begin position="23"/>
        <end position="262"/>
    </location>
</feature>
<evidence type="ECO:0000256" key="3">
    <source>
        <dbReference type="ARBA" id="ARBA00022448"/>
    </source>
</evidence>
<evidence type="ECO:0000256" key="2">
    <source>
        <dbReference type="ARBA" id="ARBA00005814"/>
    </source>
</evidence>
<dbReference type="EMBL" id="AP019869">
    <property type="protein sequence ID" value="BBN08417.1"/>
    <property type="molecule type" value="Genomic_DNA"/>
</dbReference>
<comment type="similarity">
    <text evidence="2">Belongs to the ABC transporter superfamily. ABCG family. Eye pigment precursor importer (TC 3.A.1.204) subfamily.</text>
</comment>
<dbReference type="Proteomes" id="UP000077202">
    <property type="component" value="Unassembled WGS sequence"/>
</dbReference>
<keyword evidence="4 9" id="KW-0812">Transmembrane</keyword>
<keyword evidence="5" id="KW-0547">Nucleotide-binding</keyword>
<dbReference type="InterPro" id="IPR003439">
    <property type="entry name" value="ABC_transporter-like_ATP-bd"/>
</dbReference>
<dbReference type="SMART" id="SM00382">
    <property type="entry name" value="AAA"/>
    <property type="match status" value="1"/>
</dbReference>
<dbReference type="AlphaFoldDB" id="A0A176VLJ0"/>
<dbReference type="Pfam" id="PF01061">
    <property type="entry name" value="ABC2_membrane"/>
    <property type="match status" value="1"/>
</dbReference>
<feature type="transmembrane region" description="Helical" evidence="9">
    <location>
        <begin position="607"/>
        <end position="628"/>
    </location>
</feature>
<evidence type="ECO:0000256" key="7">
    <source>
        <dbReference type="ARBA" id="ARBA00022989"/>
    </source>
</evidence>
<keyword evidence="8 9" id="KW-0472">Membrane</keyword>